<protein>
    <submittedName>
        <fullName evidence="1">Uncharacterized protein</fullName>
    </submittedName>
</protein>
<sequence length="110" mass="12156">MECPCWCPIIFNNINTHLSYNCDCIIVIVTNNSPVIKFTFGWKIGVTNFTEGGRMGYCGDTEIATLKINPSYGVSFGPVISAFQYNISFSLLKTSIVIFQLICILTSAVI</sequence>
<gene>
    <name evidence="1" type="ORF">OJ253_2297</name>
</gene>
<reference evidence="1" key="1">
    <citation type="submission" date="2022-10" db="EMBL/GenBank/DDBJ databases">
        <title>Adaptive evolution leads to modifications in subtelomeric GC content in a zoonotic Cryptosporidium species.</title>
        <authorList>
            <person name="Li J."/>
            <person name="Feng Y."/>
            <person name="Xiao L."/>
        </authorList>
    </citation>
    <scope>NUCLEOTIDE SEQUENCE</scope>
    <source>
        <strain evidence="1">33844</strain>
    </source>
</reference>
<dbReference type="Proteomes" id="UP001067231">
    <property type="component" value="Unassembled WGS sequence"/>
</dbReference>
<dbReference type="EMBL" id="JAPCXC010000058">
    <property type="protein sequence ID" value="KAJ1607496.1"/>
    <property type="molecule type" value="Genomic_DNA"/>
</dbReference>
<organism evidence="1">
    <name type="scientific">Cryptosporidium canis</name>
    <dbReference type="NCBI Taxonomy" id="195482"/>
    <lineage>
        <taxon>Eukaryota</taxon>
        <taxon>Sar</taxon>
        <taxon>Alveolata</taxon>
        <taxon>Apicomplexa</taxon>
        <taxon>Conoidasida</taxon>
        <taxon>Coccidia</taxon>
        <taxon>Eucoccidiorida</taxon>
        <taxon>Eimeriorina</taxon>
        <taxon>Cryptosporidiidae</taxon>
        <taxon>Cryptosporidium</taxon>
    </lineage>
</organism>
<comment type="caution">
    <text evidence="1">The sequence shown here is derived from an EMBL/GenBank/DDBJ whole genome shotgun (WGS) entry which is preliminary data.</text>
</comment>
<dbReference type="AlphaFoldDB" id="A0A9D5HWT2"/>
<evidence type="ECO:0000313" key="1">
    <source>
        <dbReference type="EMBL" id="KAJ1607496.1"/>
    </source>
</evidence>
<accession>A0A9D5HWT2</accession>
<name>A0A9D5HWT2_9CRYT</name>
<proteinExistence type="predicted"/>